<feature type="transmembrane region" description="Helical" evidence="6">
    <location>
        <begin position="486"/>
        <end position="505"/>
    </location>
</feature>
<feature type="transmembrane region" description="Helical" evidence="6">
    <location>
        <begin position="154"/>
        <end position="176"/>
    </location>
</feature>
<dbReference type="GO" id="GO:0005886">
    <property type="term" value="C:plasma membrane"/>
    <property type="evidence" value="ECO:0007669"/>
    <property type="project" value="UniProtKB-SubCell"/>
</dbReference>
<evidence type="ECO:0000256" key="6">
    <source>
        <dbReference type="RuleBase" id="RU363032"/>
    </source>
</evidence>
<dbReference type="InterPro" id="IPR035906">
    <property type="entry name" value="MetI-like_sf"/>
</dbReference>
<feature type="domain" description="ABC transmembrane type-1" evidence="7">
    <location>
        <begin position="81"/>
        <end position="312"/>
    </location>
</feature>
<feature type="transmembrane region" description="Helical" evidence="6">
    <location>
        <begin position="451"/>
        <end position="474"/>
    </location>
</feature>
<dbReference type="RefSeq" id="WP_054970577.1">
    <property type="nucleotide sequence ID" value="NZ_LJCO01000079.1"/>
</dbReference>
<dbReference type="SUPFAM" id="SSF161098">
    <property type="entry name" value="MetI-like"/>
    <property type="match status" value="2"/>
</dbReference>
<feature type="transmembrane region" description="Helical" evidence="6">
    <location>
        <begin position="339"/>
        <end position="358"/>
    </location>
</feature>
<dbReference type="PROSITE" id="PS50928">
    <property type="entry name" value="ABC_TM1"/>
    <property type="match status" value="1"/>
</dbReference>
<keyword evidence="2 6" id="KW-0813">Transport</keyword>
<evidence type="ECO:0000259" key="7">
    <source>
        <dbReference type="PROSITE" id="PS50928"/>
    </source>
</evidence>
<gene>
    <name evidence="8" type="ORF">AN477_18040</name>
</gene>
<keyword evidence="3 6" id="KW-0812">Transmembrane</keyword>
<feature type="transmembrane region" description="Helical" evidence="6">
    <location>
        <begin position="227"/>
        <end position="247"/>
    </location>
</feature>
<dbReference type="AlphaFoldDB" id="A0A0P9GNW2"/>
<dbReference type="GO" id="GO:0055085">
    <property type="term" value="P:transmembrane transport"/>
    <property type="evidence" value="ECO:0007669"/>
    <property type="project" value="InterPro"/>
</dbReference>
<keyword evidence="9" id="KW-1185">Reference proteome</keyword>
<dbReference type="Proteomes" id="UP000050482">
    <property type="component" value="Unassembled WGS sequence"/>
</dbReference>
<evidence type="ECO:0000256" key="5">
    <source>
        <dbReference type="ARBA" id="ARBA00023136"/>
    </source>
</evidence>
<evidence type="ECO:0000313" key="8">
    <source>
        <dbReference type="EMBL" id="KPV42225.1"/>
    </source>
</evidence>
<feature type="transmembrane region" description="Helical" evidence="6">
    <location>
        <begin position="290"/>
        <end position="308"/>
    </location>
</feature>
<sequence>MKRVVRGLPYLFVVLIVLLIVEFPHGLIRPNTSSSQQPVAAFHWAQYSQNMANLLHGLITCSLGRTLSTGDPIPPLILKTAWQSIALMSLAMLFVLLIGISKGIYDGLQSSRKSTGFVVSTSIQWVLEALPSFFIIISCVTLSFWIQARYHTQIYLIGATSFWAGVVFPAVILALAPIFTMSRYVRNAVEAQYGQPYLVTAHAKGLSQFKVIIRHLLPNCLATVRMVLVPVLASVFSGLILIEYLLYQHGLMFGLFDAMGNDGAAPSYGRPYLQQGIFYSDFNNFDRNLVLGYLFALVIVFFLFYFLIRGMLLLLGDRSVANPYGSILRDSAEANGRDWRGLVGISMIALLVLAAILANHLGLPSPNKIDAIHISGDQMTTPPFPPSPGHLLGTDAVGRDLLSRALHFTLPTFYYVGITALITVAAGAVLGTLSSVAGWRWVRLVVNTWNGWVTVMPGLLGALLILEIPTVYFAGLHMLPNGNSFYWSPVRSVIVLLVLGVLECGKVAFTVQHVMDDALSKSYMEAAVIVGNCRWSAFRLHLRRTLMESVIEQVLVEFNQILVLIAVLGYFQLNLRPAWEKIGWGTWIFTDTSHDLGGLFSQNAHDFLSAPWVLLAPALFVAWSVFSLNLILESIHRRLNTMPRRSYARQPQAIGDGTSISSAGPSID</sequence>
<dbReference type="STRING" id="471514.AN477_18040"/>
<organism evidence="8 9">
    <name type="scientific">Alicyclobacillus ferrooxydans</name>
    <dbReference type="NCBI Taxonomy" id="471514"/>
    <lineage>
        <taxon>Bacteria</taxon>
        <taxon>Bacillati</taxon>
        <taxon>Bacillota</taxon>
        <taxon>Bacilli</taxon>
        <taxon>Bacillales</taxon>
        <taxon>Alicyclobacillaceae</taxon>
        <taxon>Alicyclobacillus</taxon>
    </lineage>
</organism>
<feature type="transmembrane region" description="Helical" evidence="6">
    <location>
        <begin position="81"/>
        <end position="105"/>
    </location>
</feature>
<comment type="caution">
    <text evidence="8">The sequence shown here is derived from an EMBL/GenBank/DDBJ whole genome shotgun (WGS) entry which is preliminary data.</text>
</comment>
<evidence type="ECO:0000256" key="1">
    <source>
        <dbReference type="ARBA" id="ARBA00004141"/>
    </source>
</evidence>
<comment type="subcellular location">
    <subcellularLocation>
        <location evidence="6">Cell membrane</location>
        <topology evidence="6">Multi-pass membrane protein</topology>
    </subcellularLocation>
    <subcellularLocation>
        <location evidence="1">Membrane</location>
        <topology evidence="1">Multi-pass membrane protein</topology>
    </subcellularLocation>
</comment>
<feature type="transmembrane region" description="Helical" evidence="6">
    <location>
        <begin position="612"/>
        <end position="632"/>
    </location>
</feature>
<dbReference type="PATRIC" id="fig|471514.4.peg.4519"/>
<evidence type="ECO:0000256" key="3">
    <source>
        <dbReference type="ARBA" id="ARBA00022692"/>
    </source>
</evidence>
<reference evidence="8 9" key="1">
    <citation type="submission" date="2015-09" db="EMBL/GenBank/DDBJ databases">
        <title>Draft genome sequence of Alicyclobacillus ferrooxydans DSM 22381.</title>
        <authorList>
            <person name="Hemp J."/>
        </authorList>
    </citation>
    <scope>NUCLEOTIDE SEQUENCE [LARGE SCALE GENOMIC DNA]</scope>
    <source>
        <strain evidence="8 9">TC-34</strain>
    </source>
</reference>
<dbReference type="Pfam" id="PF00528">
    <property type="entry name" value="BPD_transp_1"/>
    <property type="match status" value="1"/>
</dbReference>
<feature type="transmembrane region" description="Helical" evidence="6">
    <location>
        <begin position="413"/>
        <end position="439"/>
    </location>
</feature>
<evidence type="ECO:0000256" key="2">
    <source>
        <dbReference type="ARBA" id="ARBA00022448"/>
    </source>
</evidence>
<dbReference type="PANTHER" id="PTHR43839:SF3">
    <property type="entry name" value="OLIGOPEPTIDE ABC TRANSPORTER, PERMEASE PROTEIN"/>
    <property type="match status" value="1"/>
</dbReference>
<dbReference type="Gene3D" id="1.10.3720.10">
    <property type="entry name" value="MetI-like"/>
    <property type="match status" value="2"/>
</dbReference>
<proteinExistence type="inferred from homology"/>
<dbReference type="EMBL" id="LJCO01000079">
    <property type="protein sequence ID" value="KPV42225.1"/>
    <property type="molecule type" value="Genomic_DNA"/>
</dbReference>
<dbReference type="CDD" id="cd06261">
    <property type="entry name" value="TM_PBP2"/>
    <property type="match status" value="1"/>
</dbReference>
<feature type="transmembrane region" description="Helical" evidence="6">
    <location>
        <begin position="554"/>
        <end position="573"/>
    </location>
</feature>
<evidence type="ECO:0000256" key="4">
    <source>
        <dbReference type="ARBA" id="ARBA00022989"/>
    </source>
</evidence>
<comment type="similarity">
    <text evidence="6">Belongs to the binding-protein-dependent transport system permease family.</text>
</comment>
<evidence type="ECO:0000313" key="9">
    <source>
        <dbReference type="Proteomes" id="UP000050482"/>
    </source>
</evidence>
<name>A0A0P9GNW2_9BACL</name>
<feature type="transmembrane region" description="Helical" evidence="6">
    <location>
        <begin position="125"/>
        <end position="148"/>
    </location>
</feature>
<accession>A0A0P9GNW2</accession>
<dbReference type="InterPro" id="IPR000515">
    <property type="entry name" value="MetI-like"/>
</dbReference>
<dbReference type="OrthoDB" id="2351941at2"/>
<dbReference type="PANTHER" id="PTHR43839">
    <property type="entry name" value="OPPC IN A BINDING PROTEIN-DEPENDENT TRANSPORT SYSTEM"/>
    <property type="match status" value="1"/>
</dbReference>
<keyword evidence="4 6" id="KW-1133">Transmembrane helix</keyword>
<feature type="transmembrane region" description="Helical" evidence="6">
    <location>
        <begin position="7"/>
        <end position="28"/>
    </location>
</feature>
<protein>
    <recommendedName>
        <fullName evidence="7">ABC transmembrane type-1 domain-containing protein</fullName>
    </recommendedName>
</protein>
<keyword evidence="5 6" id="KW-0472">Membrane</keyword>